<evidence type="ECO:0008006" key="4">
    <source>
        <dbReference type="Google" id="ProtNLM"/>
    </source>
</evidence>
<feature type="compositionally biased region" description="Polar residues" evidence="1">
    <location>
        <begin position="826"/>
        <end position="839"/>
    </location>
</feature>
<dbReference type="Proteomes" id="UP001152049">
    <property type="component" value="Unassembled WGS sequence"/>
</dbReference>
<keyword evidence="3" id="KW-1185">Reference proteome</keyword>
<evidence type="ECO:0000313" key="2">
    <source>
        <dbReference type="EMBL" id="KAJ4243480.1"/>
    </source>
</evidence>
<feature type="compositionally biased region" description="Polar residues" evidence="1">
    <location>
        <begin position="18"/>
        <end position="30"/>
    </location>
</feature>
<feature type="region of interest" description="Disordered" evidence="1">
    <location>
        <begin position="810"/>
        <end position="844"/>
    </location>
</feature>
<reference evidence="2" key="1">
    <citation type="submission" date="2022-09" db="EMBL/GenBank/DDBJ databases">
        <title>Fusarium specimens isolated from Avocado Roots.</title>
        <authorList>
            <person name="Stajich J."/>
            <person name="Roper C."/>
            <person name="Heimlech-Rivalta G."/>
        </authorList>
    </citation>
    <scope>NUCLEOTIDE SEQUENCE</scope>
    <source>
        <strain evidence="2">CF00136</strain>
    </source>
</reference>
<evidence type="ECO:0000313" key="3">
    <source>
        <dbReference type="Proteomes" id="UP001152049"/>
    </source>
</evidence>
<feature type="compositionally biased region" description="Basic and acidic residues" evidence="1">
    <location>
        <begin position="554"/>
        <end position="563"/>
    </location>
</feature>
<dbReference type="OrthoDB" id="4161727at2759"/>
<proteinExistence type="predicted"/>
<feature type="compositionally biased region" description="Basic and acidic residues" evidence="1">
    <location>
        <begin position="462"/>
        <end position="471"/>
    </location>
</feature>
<feature type="compositionally biased region" description="Polar residues" evidence="1">
    <location>
        <begin position="451"/>
        <end position="461"/>
    </location>
</feature>
<comment type="caution">
    <text evidence="2">The sequence shown here is derived from an EMBL/GenBank/DDBJ whole genome shotgun (WGS) entry which is preliminary data.</text>
</comment>
<dbReference type="AlphaFoldDB" id="A0A9W8V919"/>
<feature type="compositionally biased region" description="Polar residues" evidence="1">
    <location>
        <begin position="473"/>
        <end position="484"/>
    </location>
</feature>
<dbReference type="EMBL" id="JAOQAZ010000057">
    <property type="protein sequence ID" value="KAJ4243480.1"/>
    <property type="molecule type" value="Genomic_DNA"/>
</dbReference>
<organism evidence="2 3">
    <name type="scientific">Fusarium torreyae</name>
    <dbReference type="NCBI Taxonomy" id="1237075"/>
    <lineage>
        <taxon>Eukaryota</taxon>
        <taxon>Fungi</taxon>
        <taxon>Dikarya</taxon>
        <taxon>Ascomycota</taxon>
        <taxon>Pezizomycotina</taxon>
        <taxon>Sordariomycetes</taxon>
        <taxon>Hypocreomycetidae</taxon>
        <taxon>Hypocreales</taxon>
        <taxon>Nectriaceae</taxon>
        <taxon>Fusarium</taxon>
    </lineage>
</organism>
<feature type="compositionally biased region" description="Basic and acidic residues" evidence="1">
    <location>
        <begin position="595"/>
        <end position="606"/>
    </location>
</feature>
<feature type="compositionally biased region" description="Polar residues" evidence="1">
    <location>
        <begin position="541"/>
        <end position="553"/>
    </location>
</feature>
<gene>
    <name evidence="2" type="ORF">NW762_014811</name>
</gene>
<sequence length="924" mass="102820">MPWSQPPAADVAPGTWPEKSQQTTHAQPQSLRERLKQKGRHYLNKAPGLLPSYTKARPSTGLMSNTLKEKVAVFWKEQNSSPTADNNLDRSRDNHSMDLHAHNAVQGSSGSHQHPVDQADLSSEVVAFRPTIDRTDTEGNAARPESHHRWLRRRRVISTPILPLNLSELTGVGSQYDAANRPVSASVLGPYNTDIQDKDDVIRMRSLSQPIASYDATIPEYGQNFSFPKYNPSELDLLRRLSEDTFQASTSAGDSTFSFTRPSSVVSAASTWDSSIGRASSTPSRRRSLFRKTLSSSSSLNIHRESLRNYRDHDKTPVPPIPYLDPQTKERLSASANVPVYQQLMDSSEPTESISHDSSLTVSDQVALAGWVAQQRRLNKGVIPSSSFNAPKAQSPLAVEQVQVEENLDEELSTIDERLSDTGLSNESMQRLSMDDRPRSISTKGMILSAGTRTETALNDRSTTESNKDFMEQDNTPGTSAAETDTSETDESMSDVSRQTDESFEEAFLATSLDPLLLASVTALKDKVTAQVLQRVTDWVTTCSPGHNQNEDSSGPRRHDGRNDTSAGNKGNRKKRGLDDSDNEGDDTNAGGRGNGDDHDKRRKTESPSAGSVPNLACPFVKEYPGEKWPRCQKGWSTVHRIKEHIYRSHKAPIHCKRCFTIAKTEKEIDIHLRQEPVCEVVNPPREMPGIDNETKERLKSRRGIQNTSEEEKWKHMYRILFPETKNIPSPYCDLQILEAPMTAEARAQYRSFLRQEIPVRVIRDISTSVRNMSGFQFNSEVSERSLFEMVSSAVWNAFDEVLPSLLPRTERRDVPTGDTPVTEGLGQSQDQGLSVSSRTLDHEAGSLNASQSQDFPHVASQGAQLFDNTYIQDPIADVDLLDLGNNSAGNMDFQEPDEFGNGFDPHVFDFDFDLLPPQDIQGV</sequence>
<feature type="region of interest" description="Disordered" evidence="1">
    <location>
        <begin position="446"/>
        <end position="501"/>
    </location>
</feature>
<accession>A0A9W8V919</accession>
<feature type="region of interest" description="Disordered" evidence="1">
    <location>
        <begin position="1"/>
        <end position="31"/>
    </location>
</feature>
<feature type="region of interest" description="Disordered" evidence="1">
    <location>
        <begin position="684"/>
        <end position="706"/>
    </location>
</feature>
<evidence type="ECO:0000256" key="1">
    <source>
        <dbReference type="SAM" id="MobiDB-lite"/>
    </source>
</evidence>
<name>A0A9W8V919_9HYPO</name>
<dbReference type="PANTHER" id="PTHR38166:SF1">
    <property type="entry name" value="C2H2-TYPE DOMAIN-CONTAINING PROTEIN"/>
    <property type="match status" value="1"/>
</dbReference>
<protein>
    <recommendedName>
        <fullName evidence="4">C2H2-type domain-containing protein</fullName>
    </recommendedName>
</protein>
<dbReference type="PANTHER" id="PTHR38166">
    <property type="entry name" value="C2H2-TYPE DOMAIN-CONTAINING PROTEIN-RELATED"/>
    <property type="match status" value="1"/>
</dbReference>
<feature type="region of interest" description="Disordered" evidence="1">
    <location>
        <begin position="541"/>
        <end position="618"/>
    </location>
</feature>